<evidence type="ECO:0000313" key="1">
    <source>
        <dbReference type="EMBL" id="CAG8591483.1"/>
    </source>
</evidence>
<reference evidence="1" key="1">
    <citation type="submission" date="2021-06" db="EMBL/GenBank/DDBJ databases">
        <authorList>
            <person name="Kallberg Y."/>
            <person name="Tangrot J."/>
            <person name="Rosling A."/>
        </authorList>
    </citation>
    <scope>NUCLEOTIDE SEQUENCE</scope>
    <source>
        <strain evidence="1">MA461A</strain>
    </source>
</reference>
<proteinExistence type="predicted"/>
<comment type="caution">
    <text evidence="1">The sequence shown here is derived from an EMBL/GenBank/DDBJ whole genome shotgun (WGS) entry which is preliminary data.</text>
</comment>
<dbReference type="Proteomes" id="UP000789920">
    <property type="component" value="Unassembled WGS sequence"/>
</dbReference>
<protein>
    <submittedName>
        <fullName evidence="1">32092_t:CDS:1</fullName>
    </submittedName>
</protein>
<sequence>MAFNSGEKLPLIEPHHYVKLSKIISPPKLSSDKIHENVAAVFPYIRQKVKMWGVDILKAENFNKSLIDYCEKDEESTDDESNGKNQSNRLSRFDCIATLFASAECTVVQDIFRTISQFPIAFPLLIPELNKAEKYKTMFPLFTGPVIKWETSNGTLVENHLFEDPFKMIVVVRIGSSHKGKSTIINQLMNSNYMFTSCNEPGAEYGIPHMVSGSIEFVCLTEETCGSGLWNNVFKNYYEKEEKKIVLLANLHGDALNYPDQIEFLKQFPSCFLIFLMPGYDETQKDKFKNLISPDKTIYIYVDPDNKDKNEKHKIYTNKLLQYREIKKVYEMFKDILALNFDEFPIVTNQLKMGKTLKFAGNIEFPESKYVVDFIKDKTCYHIKMNIMQLQKKQFEDESNSIKFWQQTIELQELIRLFAGILDLPLDMRRQALAHLEREVSRLSMEESLESRNNVILKRNELNNAGIKIDQEKDKEIRKEITKLLEKVDNISLCIDHFFRELGLVYKIIISDSDNDPKIISPNGPTKENVLKLPEYCAELLISGNTIELLGDSTTINKAWFSAICNCIDKRLPKLRVFVISILGLQSSGKSTLLNALFACKFPISAERSTKDISDQLGVNAFILIDTEGLGASEKMGDAESEKKDRMLATFAMGISNLTIINVLGESMKELTEILQIATVTVARLEKVGMSPDMIMVQHVSERNTAKLNESVQKFRDSLQEALKLIEEKDGEMVSLNPECLDILDARIKSGKLLKIFSPFKDGTTPYSPPSKKYHEDIIDLYNSIINDCEKSKSKKNFADWYKLTINYWDAVSQEYFVKNINEIYRFIELKKLEKRVTNLKKTFDMAFFQYGQSHIYEGHITGDHLLRAIHKKAVFSIAWINNTQTIRLKYFIELAEQVHNGDKDKGVQHFLNPRESIE</sequence>
<evidence type="ECO:0000313" key="2">
    <source>
        <dbReference type="Proteomes" id="UP000789920"/>
    </source>
</evidence>
<dbReference type="EMBL" id="CAJVQC010008348">
    <property type="protein sequence ID" value="CAG8591483.1"/>
    <property type="molecule type" value="Genomic_DNA"/>
</dbReference>
<name>A0ACA9MI68_9GLOM</name>
<organism evidence="1 2">
    <name type="scientific">Racocetra persica</name>
    <dbReference type="NCBI Taxonomy" id="160502"/>
    <lineage>
        <taxon>Eukaryota</taxon>
        <taxon>Fungi</taxon>
        <taxon>Fungi incertae sedis</taxon>
        <taxon>Mucoromycota</taxon>
        <taxon>Glomeromycotina</taxon>
        <taxon>Glomeromycetes</taxon>
        <taxon>Diversisporales</taxon>
        <taxon>Gigasporaceae</taxon>
        <taxon>Racocetra</taxon>
    </lineage>
</organism>
<gene>
    <name evidence="1" type="ORF">RPERSI_LOCUS5554</name>
</gene>
<accession>A0ACA9MI68</accession>
<keyword evidence="2" id="KW-1185">Reference proteome</keyword>
<feature type="non-terminal residue" evidence="1">
    <location>
        <position position="919"/>
    </location>
</feature>